<feature type="region of interest" description="Disordered" evidence="1">
    <location>
        <begin position="109"/>
        <end position="144"/>
    </location>
</feature>
<dbReference type="InterPro" id="IPR031796">
    <property type="entry name" value="DUF5076"/>
</dbReference>
<feature type="compositionally biased region" description="Low complexity" evidence="1">
    <location>
        <begin position="114"/>
        <end position="125"/>
    </location>
</feature>
<gene>
    <name evidence="2" type="ORF">PCO31110_03969</name>
</gene>
<reference evidence="2 3" key="1">
    <citation type="submission" date="2019-08" db="EMBL/GenBank/DDBJ databases">
        <authorList>
            <person name="Peeters C."/>
        </authorList>
    </citation>
    <scope>NUCLEOTIDE SEQUENCE [LARGE SCALE GENOMIC DNA]</scope>
    <source>
        <strain evidence="2 3">LMG 31110</strain>
    </source>
</reference>
<evidence type="ECO:0000256" key="1">
    <source>
        <dbReference type="SAM" id="MobiDB-lite"/>
    </source>
</evidence>
<sequence>MHDDDAVEMLRVWTADQTMYRSMKIGMYQETKRVSEEAIWGAILADVARQVSTTLQQSYPRTDTDSLALVREHFLKELGTPNRHVQRRYAAATSLRPRPPFAITRRRHGSLACPSSHATPSSASSRVPRPTNHSPQRAPSRTRAISSVVRLITAPTIRYSPGASLLPDAAISHATASGVKPPKIVVPRL</sequence>
<evidence type="ECO:0000313" key="2">
    <source>
        <dbReference type="EMBL" id="VVE36439.1"/>
    </source>
</evidence>
<dbReference type="Gene3D" id="3.30.2370.10">
    <property type="entry name" value="putative pyruvate dehydrogenase"/>
    <property type="match status" value="1"/>
</dbReference>
<name>A0A5E4XJ27_9BURK</name>
<feature type="compositionally biased region" description="Polar residues" evidence="1">
    <location>
        <begin position="131"/>
        <end position="144"/>
    </location>
</feature>
<dbReference type="EMBL" id="CABPSJ010000005">
    <property type="protein sequence ID" value="VVE36439.1"/>
    <property type="molecule type" value="Genomic_DNA"/>
</dbReference>
<accession>A0A5E4XJ27</accession>
<organism evidence="2 3">
    <name type="scientific">Pandoraea communis</name>
    <dbReference type="NCBI Taxonomy" id="2508297"/>
    <lineage>
        <taxon>Bacteria</taxon>
        <taxon>Pseudomonadati</taxon>
        <taxon>Pseudomonadota</taxon>
        <taxon>Betaproteobacteria</taxon>
        <taxon>Burkholderiales</taxon>
        <taxon>Burkholderiaceae</taxon>
        <taxon>Pandoraea</taxon>
    </lineage>
</organism>
<dbReference type="AlphaFoldDB" id="A0A5E4XJ27"/>
<evidence type="ECO:0000313" key="3">
    <source>
        <dbReference type="Proteomes" id="UP000337189"/>
    </source>
</evidence>
<dbReference type="Pfam" id="PF16826">
    <property type="entry name" value="DUF5076"/>
    <property type="match status" value="1"/>
</dbReference>
<protein>
    <submittedName>
        <fullName evidence="2">Uncharacterized protein</fullName>
    </submittedName>
</protein>
<proteinExistence type="predicted"/>
<dbReference type="Proteomes" id="UP000337189">
    <property type="component" value="Unassembled WGS sequence"/>
</dbReference>